<sequence>MRTTPGRNINQETALEQTSKVRISICVNLFDLPDYEKIERNKGKLCIKCFKERSKNTNKKNTNKACWLKWRWTGHIVRVKDNRCSEQVLYWHMRDGTRVQASTLIRQPGAAGLRHMDPASLRKGT</sequence>
<organism evidence="1 2">
    <name type="scientific">Pieris macdunnoughi</name>
    <dbReference type="NCBI Taxonomy" id="345717"/>
    <lineage>
        <taxon>Eukaryota</taxon>
        <taxon>Metazoa</taxon>
        <taxon>Ecdysozoa</taxon>
        <taxon>Arthropoda</taxon>
        <taxon>Hexapoda</taxon>
        <taxon>Insecta</taxon>
        <taxon>Pterygota</taxon>
        <taxon>Neoptera</taxon>
        <taxon>Endopterygota</taxon>
        <taxon>Lepidoptera</taxon>
        <taxon>Glossata</taxon>
        <taxon>Ditrysia</taxon>
        <taxon>Papilionoidea</taxon>
        <taxon>Pieridae</taxon>
        <taxon>Pierinae</taxon>
        <taxon>Pieris</taxon>
    </lineage>
</organism>
<name>A0A821RW31_9NEOP</name>
<dbReference type="Proteomes" id="UP000663880">
    <property type="component" value="Unassembled WGS sequence"/>
</dbReference>
<accession>A0A821RW31</accession>
<dbReference type="AlphaFoldDB" id="A0A821RW31"/>
<proteinExistence type="predicted"/>
<reference evidence="1" key="1">
    <citation type="submission" date="2021-02" db="EMBL/GenBank/DDBJ databases">
        <authorList>
            <person name="Steward A R."/>
        </authorList>
    </citation>
    <scope>NUCLEOTIDE SEQUENCE</scope>
</reference>
<dbReference type="OrthoDB" id="8193815at2759"/>
<dbReference type="EMBL" id="CAJOBZ010000014">
    <property type="protein sequence ID" value="CAF4844939.1"/>
    <property type="molecule type" value="Genomic_DNA"/>
</dbReference>
<comment type="caution">
    <text evidence="1">The sequence shown here is derived from an EMBL/GenBank/DDBJ whole genome shotgun (WGS) entry which is preliminary data.</text>
</comment>
<evidence type="ECO:0000313" key="2">
    <source>
        <dbReference type="Proteomes" id="UP000663880"/>
    </source>
</evidence>
<keyword evidence="2" id="KW-1185">Reference proteome</keyword>
<gene>
    <name evidence="1" type="ORF">PMACD_LOCUS6534</name>
</gene>
<evidence type="ECO:0000313" key="1">
    <source>
        <dbReference type="EMBL" id="CAF4844939.1"/>
    </source>
</evidence>
<protein>
    <submittedName>
        <fullName evidence="1">Uncharacterized protein</fullName>
    </submittedName>
</protein>